<dbReference type="AlphaFoldDB" id="A0ABC9G6R8"/>
<dbReference type="EMBL" id="OZ075118">
    <property type="protein sequence ID" value="CAL5087478.1"/>
    <property type="molecule type" value="Genomic_DNA"/>
</dbReference>
<name>A0ABC9G6R8_9POAL</name>
<gene>
    <name evidence="1" type="ORF">URODEC1_LOCUS112231</name>
</gene>
<accession>A0ABC9G6R8</accession>
<protein>
    <submittedName>
        <fullName evidence="1">Uncharacterized protein</fullName>
    </submittedName>
</protein>
<organism evidence="1">
    <name type="scientific">Urochloa decumbens</name>
    <dbReference type="NCBI Taxonomy" id="240449"/>
    <lineage>
        <taxon>Eukaryota</taxon>
        <taxon>Viridiplantae</taxon>
        <taxon>Streptophyta</taxon>
        <taxon>Embryophyta</taxon>
        <taxon>Tracheophyta</taxon>
        <taxon>Spermatophyta</taxon>
        <taxon>Magnoliopsida</taxon>
        <taxon>Liliopsida</taxon>
        <taxon>Poales</taxon>
        <taxon>Poaceae</taxon>
        <taxon>PACMAD clade</taxon>
        <taxon>Panicoideae</taxon>
        <taxon>Panicodae</taxon>
        <taxon>Paniceae</taxon>
        <taxon>Melinidinae</taxon>
        <taxon>Urochloa</taxon>
    </lineage>
</organism>
<evidence type="ECO:0000313" key="1">
    <source>
        <dbReference type="EMBL" id="CAL5087478.1"/>
    </source>
</evidence>
<reference evidence="1" key="1">
    <citation type="submission" date="2024-10" db="EMBL/GenBank/DDBJ databases">
        <authorList>
            <person name="Ryan C."/>
        </authorList>
    </citation>
    <scope>NUCLEOTIDE SEQUENCE</scope>
</reference>
<sequence>MLDKDTKAFKFYLSSIETKDAKHKFQKLYYQCLIYDSFRKAYHHYNFSMKLHCGKHYFCCPLQLTDDGPCFGSDVATWASILSTLKVMGYDERNVAQNSHSTS</sequence>
<proteinExistence type="predicted"/>